<keyword evidence="7" id="KW-0809">Transit peptide</keyword>
<dbReference type="InParanoid" id="A0A1V9X4D6"/>
<dbReference type="CDD" id="cd00929">
    <property type="entry name" value="Cyt_c_Oxidase_VIIc"/>
    <property type="match status" value="1"/>
</dbReference>
<dbReference type="InterPro" id="IPR004202">
    <property type="entry name" value="COX7C/Cox8"/>
</dbReference>
<evidence type="ECO:0000256" key="12">
    <source>
        <dbReference type="SAM" id="Phobius"/>
    </source>
</evidence>
<comment type="subcellular location">
    <subcellularLocation>
        <location evidence="1">Mitochondrion inner membrane</location>
        <topology evidence="1">Single-pass membrane protein</topology>
    </subcellularLocation>
</comment>
<keyword evidence="5 12" id="KW-0812">Transmembrane</keyword>
<dbReference type="PANTHER" id="PTHR13313:SF0">
    <property type="entry name" value="CYTOCHROME C OXIDASE SUBUNIT 7C, MITOCHONDRIAL"/>
    <property type="match status" value="1"/>
</dbReference>
<keyword evidence="8 12" id="KW-1133">Transmembrane helix</keyword>
<evidence type="ECO:0000256" key="9">
    <source>
        <dbReference type="ARBA" id="ARBA00023128"/>
    </source>
</evidence>
<dbReference type="OrthoDB" id="6500552at2759"/>
<dbReference type="PANTHER" id="PTHR13313">
    <property type="entry name" value="CYTOCHROME C OXIDASE SUBUNIT VIIC"/>
    <property type="match status" value="1"/>
</dbReference>
<dbReference type="Pfam" id="PF02935">
    <property type="entry name" value="COX7C"/>
    <property type="match status" value="1"/>
</dbReference>
<dbReference type="InterPro" id="IPR036636">
    <property type="entry name" value="COX7C/Cox8_sf"/>
</dbReference>
<proteinExistence type="inferred from homology"/>
<dbReference type="FunFam" id="4.10.49.10:FF:000001">
    <property type="entry name" value="Cytochrome c oxidase subunit 7C"/>
    <property type="match status" value="1"/>
</dbReference>
<organism evidence="13 14">
    <name type="scientific">Tropilaelaps mercedesae</name>
    <dbReference type="NCBI Taxonomy" id="418985"/>
    <lineage>
        <taxon>Eukaryota</taxon>
        <taxon>Metazoa</taxon>
        <taxon>Ecdysozoa</taxon>
        <taxon>Arthropoda</taxon>
        <taxon>Chelicerata</taxon>
        <taxon>Arachnida</taxon>
        <taxon>Acari</taxon>
        <taxon>Parasitiformes</taxon>
        <taxon>Mesostigmata</taxon>
        <taxon>Gamasina</taxon>
        <taxon>Dermanyssoidea</taxon>
        <taxon>Laelapidae</taxon>
        <taxon>Tropilaelaps</taxon>
    </lineage>
</organism>
<dbReference type="UniPathway" id="UPA00705"/>
<dbReference type="FunCoup" id="A0A1V9X4D6">
    <property type="interactions" value="975"/>
</dbReference>
<dbReference type="Gene3D" id="4.10.49.10">
    <property type="entry name" value="Cytochrome c oxidase subunit VIIc"/>
    <property type="match status" value="1"/>
</dbReference>
<keyword evidence="6" id="KW-0999">Mitochondrion inner membrane</keyword>
<dbReference type="AlphaFoldDB" id="A0A1V9X4D6"/>
<comment type="similarity">
    <text evidence="3">Belongs to the cytochrome c oxidase VIIc family.</text>
</comment>
<keyword evidence="10 12" id="KW-0472">Membrane</keyword>
<reference evidence="13 14" key="1">
    <citation type="journal article" date="2017" name="Gigascience">
        <title>Draft genome of the honey bee ectoparasitic mite, Tropilaelaps mercedesae, is shaped by the parasitic life history.</title>
        <authorList>
            <person name="Dong X."/>
            <person name="Armstrong S.D."/>
            <person name="Xia D."/>
            <person name="Makepeace B.L."/>
            <person name="Darby A.C."/>
            <person name="Kadowaki T."/>
        </authorList>
    </citation>
    <scope>NUCLEOTIDE SEQUENCE [LARGE SCALE GENOMIC DNA]</scope>
    <source>
        <strain evidence="13">Wuxi-XJTLU</strain>
    </source>
</reference>
<evidence type="ECO:0000256" key="8">
    <source>
        <dbReference type="ARBA" id="ARBA00022989"/>
    </source>
</evidence>
<comment type="caution">
    <text evidence="13">The sequence shown here is derived from an EMBL/GenBank/DDBJ whole genome shotgun (WGS) entry which is preliminary data.</text>
</comment>
<evidence type="ECO:0000256" key="4">
    <source>
        <dbReference type="ARBA" id="ARBA00017004"/>
    </source>
</evidence>
<evidence type="ECO:0000256" key="2">
    <source>
        <dbReference type="ARBA" id="ARBA00004673"/>
    </source>
</evidence>
<dbReference type="GO" id="GO:0005743">
    <property type="term" value="C:mitochondrial inner membrane"/>
    <property type="evidence" value="ECO:0007669"/>
    <property type="project" value="UniProtKB-SubCell"/>
</dbReference>
<evidence type="ECO:0000256" key="7">
    <source>
        <dbReference type="ARBA" id="ARBA00022946"/>
    </source>
</evidence>
<dbReference type="EMBL" id="MNPL01025569">
    <property type="protein sequence ID" value="OQR68243.1"/>
    <property type="molecule type" value="Genomic_DNA"/>
</dbReference>
<evidence type="ECO:0000256" key="5">
    <source>
        <dbReference type="ARBA" id="ARBA00022692"/>
    </source>
</evidence>
<name>A0A1V9X4D6_9ACAR</name>
<accession>A0A1V9X4D6</accession>
<evidence type="ECO:0000256" key="6">
    <source>
        <dbReference type="ARBA" id="ARBA00022792"/>
    </source>
</evidence>
<evidence type="ECO:0000256" key="11">
    <source>
        <dbReference type="ARBA" id="ARBA00031140"/>
    </source>
</evidence>
<comment type="pathway">
    <text evidence="2">Energy metabolism; oxidative phosphorylation.</text>
</comment>
<protein>
    <recommendedName>
        <fullName evidence="4">Cytochrome c oxidase subunit 7C, mitochondrial</fullName>
    </recommendedName>
    <alternativeName>
        <fullName evidence="11">Cytochrome c oxidase polypeptide VIIc</fullName>
    </alternativeName>
</protein>
<evidence type="ECO:0000256" key="3">
    <source>
        <dbReference type="ARBA" id="ARBA00010514"/>
    </source>
</evidence>
<evidence type="ECO:0000313" key="14">
    <source>
        <dbReference type="Proteomes" id="UP000192247"/>
    </source>
</evidence>
<keyword evidence="9" id="KW-0496">Mitochondrion</keyword>
<keyword evidence="14" id="KW-1185">Reference proteome</keyword>
<gene>
    <name evidence="13" type="ORF">BIW11_13029</name>
</gene>
<evidence type="ECO:0000256" key="10">
    <source>
        <dbReference type="ARBA" id="ARBA00023136"/>
    </source>
</evidence>
<dbReference type="STRING" id="418985.A0A1V9X4D6"/>
<dbReference type="GO" id="GO:0045277">
    <property type="term" value="C:respiratory chain complex IV"/>
    <property type="evidence" value="ECO:0007669"/>
    <property type="project" value="InterPro"/>
</dbReference>
<dbReference type="Proteomes" id="UP000192247">
    <property type="component" value="Unassembled WGS sequence"/>
</dbReference>
<evidence type="ECO:0000256" key="1">
    <source>
        <dbReference type="ARBA" id="ARBA00004434"/>
    </source>
</evidence>
<dbReference type="SUPFAM" id="SSF81427">
    <property type="entry name" value="Mitochondrial cytochrome c oxidase subunit VIIc (aka VIIIa)"/>
    <property type="match status" value="1"/>
</dbReference>
<feature type="transmembrane region" description="Helical" evidence="12">
    <location>
        <begin position="44"/>
        <end position="65"/>
    </location>
</feature>
<evidence type="ECO:0000313" key="13">
    <source>
        <dbReference type="EMBL" id="OQR68243.1"/>
    </source>
</evidence>
<dbReference type="GO" id="GO:0006123">
    <property type="term" value="P:mitochondrial electron transport, cytochrome c to oxygen"/>
    <property type="evidence" value="ECO:0007669"/>
    <property type="project" value="InterPro"/>
</dbReference>
<sequence>MFAQRVGQSVRRFTTSAICRSGGHHDDYGGVPGENLPFSVKNRYALTLKMALFFGSAFSIPFLVVRHQLKKKSQS</sequence>